<feature type="domain" description="Endoribonuclease YicC-like C-terminal" evidence="7">
    <location>
        <begin position="231"/>
        <end position="350"/>
    </location>
</feature>
<dbReference type="PANTHER" id="PTHR30636:SF3">
    <property type="entry name" value="UPF0701 PROTEIN YICC"/>
    <property type="match status" value="1"/>
</dbReference>
<evidence type="ECO:0000256" key="3">
    <source>
        <dbReference type="ARBA" id="ARBA00022759"/>
    </source>
</evidence>
<dbReference type="AlphaFoldDB" id="A0A0S6WAX5"/>
<dbReference type="Pfam" id="PF03755">
    <property type="entry name" value="YicC-like_N"/>
    <property type="match status" value="1"/>
</dbReference>
<dbReference type="STRING" id="1499967.U27_02374"/>
<comment type="similarity">
    <text evidence="5">Belongs to the YicC/YloC family.</text>
</comment>
<evidence type="ECO:0000313" key="8">
    <source>
        <dbReference type="EMBL" id="GAK55540.1"/>
    </source>
</evidence>
<evidence type="ECO:0000256" key="2">
    <source>
        <dbReference type="ARBA" id="ARBA00022722"/>
    </source>
</evidence>
<gene>
    <name evidence="8" type="ORF">U27_02374</name>
</gene>
<evidence type="ECO:0000313" key="9">
    <source>
        <dbReference type="Proteomes" id="UP000030661"/>
    </source>
</evidence>
<accession>A0A0S6WAX5</accession>
<sequence>MFEGVSRVKLFREFRRLIPETTECDENFIDKKRRVTVIICHIYFEDNLLERKVDDIMIKSMTGYGVATLQIEAGRSYTVEIKSVNHRYCDVHVKLPNKLSLLEPEIKKIVKDRFERGRFDVYISLDEFGVATKQISFDQQLAAEYLRQLQDLGVALGLETSIDVLSLTRMPDVLQVKQAEIDQQQMDVEIQQAMSEALDHLEQMRTHEGSILEEDIRANLMQIRTFVTAIANCAETTPAQYKTALEERIRRLTENVIEIDQERLIQEVALFADRIDISEELTRLQGHIDHFLHFLESQDAIGKKLDFLVQEMNREINTMGSKANNSEISKQVVEVKSILEKIREQIQNIE</sequence>
<dbReference type="HOGENOM" id="CLU_076609_1_0_0"/>
<name>A0A0S6WAX5_VECG1</name>
<evidence type="ECO:0000259" key="6">
    <source>
        <dbReference type="Pfam" id="PF03755"/>
    </source>
</evidence>
<dbReference type="InterPro" id="IPR013551">
    <property type="entry name" value="YicC-like_C"/>
</dbReference>
<evidence type="ECO:0000256" key="5">
    <source>
        <dbReference type="ARBA" id="ARBA00035648"/>
    </source>
</evidence>
<dbReference type="GO" id="GO:0004521">
    <property type="term" value="F:RNA endonuclease activity"/>
    <property type="evidence" value="ECO:0007669"/>
    <property type="project" value="InterPro"/>
</dbReference>
<dbReference type="InterPro" id="IPR005229">
    <property type="entry name" value="YicC/YloC-like"/>
</dbReference>
<keyword evidence="4" id="KW-0378">Hydrolase</keyword>
<keyword evidence="9" id="KW-1185">Reference proteome</keyword>
<feature type="domain" description="Endoribonuclease YicC-like N-terminal" evidence="6">
    <location>
        <begin position="58"/>
        <end position="213"/>
    </location>
</feature>
<comment type="cofactor">
    <cofactor evidence="1">
        <name>a divalent metal cation</name>
        <dbReference type="ChEBI" id="CHEBI:60240"/>
    </cofactor>
</comment>
<evidence type="ECO:0000256" key="1">
    <source>
        <dbReference type="ARBA" id="ARBA00001968"/>
    </source>
</evidence>
<dbReference type="eggNOG" id="COG1561">
    <property type="taxonomic scope" value="Bacteria"/>
</dbReference>
<protein>
    <submittedName>
        <fullName evidence="8">YicC domain protein</fullName>
    </submittedName>
</protein>
<dbReference type="PANTHER" id="PTHR30636">
    <property type="entry name" value="UPF0701 PROTEIN YICC"/>
    <property type="match status" value="1"/>
</dbReference>
<dbReference type="InterPro" id="IPR013527">
    <property type="entry name" value="YicC-like_N"/>
</dbReference>
<dbReference type="Pfam" id="PF08340">
    <property type="entry name" value="YicC-like_C"/>
    <property type="match status" value="1"/>
</dbReference>
<dbReference type="GO" id="GO:0016787">
    <property type="term" value="F:hydrolase activity"/>
    <property type="evidence" value="ECO:0007669"/>
    <property type="project" value="UniProtKB-KW"/>
</dbReference>
<dbReference type="NCBIfam" id="TIGR00255">
    <property type="entry name" value="YicC/YloC family endoribonuclease"/>
    <property type="match status" value="1"/>
</dbReference>
<evidence type="ECO:0000259" key="7">
    <source>
        <dbReference type="Pfam" id="PF08340"/>
    </source>
</evidence>
<proteinExistence type="inferred from homology"/>
<reference evidence="8" key="1">
    <citation type="journal article" date="2015" name="PeerJ">
        <title>First genomic representation of candidate bacterial phylum KSB3 points to enhanced environmental sensing as a trigger of wastewater bulking.</title>
        <authorList>
            <person name="Sekiguchi Y."/>
            <person name="Ohashi A."/>
            <person name="Parks D.H."/>
            <person name="Yamauchi T."/>
            <person name="Tyson G.W."/>
            <person name="Hugenholtz P."/>
        </authorList>
    </citation>
    <scope>NUCLEOTIDE SEQUENCE [LARGE SCALE GENOMIC DNA]</scope>
</reference>
<organism evidence="8">
    <name type="scientific">Vecturithrix granuli</name>
    <dbReference type="NCBI Taxonomy" id="1499967"/>
    <lineage>
        <taxon>Bacteria</taxon>
        <taxon>Candidatus Moduliflexota</taxon>
        <taxon>Candidatus Vecturitrichia</taxon>
        <taxon>Candidatus Vecturitrichales</taxon>
        <taxon>Candidatus Vecturitrichaceae</taxon>
        <taxon>Candidatus Vecturithrix</taxon>
    </lineage>
</organism>
<dbReference type="EMBL" id="DF820463">
    <property type="protein sequence ID" value="GAK55540.1"/>
    <property type="molecule type" value="Genomic_DNA"/>
</dbReference>
<dbReference type="Proteomes" id="UP000030661">
    <property type="component" value="Unassembled WGS sequence"/>
</dbReference>
<keyword evidence="3" id="KW-0255">Endonuclease</keyword>
<keyword evidence="2" id="KW-0540">Nuclease</keyword>
<evidence type="ECO:0000256" key="4">
    <source>
        <dbReference type="ARBA" id="ARBA00022801"/>
    </source>
</evidence>